<reference evidence="3" key="2">
    <citation type="submission" date="2015-03" db="EMBL/GenBank/DDBJ databases">
        <authorList>
            <consortium name="Pathogen Informatics"/>
            <person name="Murphy D."/>
        </authorList>
    </citation>
    <scope>NUCLEOTIDE SEQUENCE</scope>
    <source>
        <strain evidence="3">N09902308</strain>
    </source>
</reference>
<dbReference type="EMBL" id="CSBK01000058">
    <property type="protein sequence ID" value="COW86886.1"/>
    <property type="molecule type" value="Genomic_DNA"/>
</dbReference>
<dbReference type="AlphaFoldDB" id="A0A654TXU9"/>
<reference evidence="4 5" key="1">
    <citation type="submission" date="2015-03" db="EMBL/GenBank/DDBJ databases">
        <authorList>
            <consortium name="Pathogen Informatics"/>
        </authorList>
    </citation>
    <scope>NUCLEOTIDE SEQUENCE [LARGE SCALE GENOMIC DNA]</scope>
    <source>
        <strain evidence="1 6">C09601061</strain>
        <strain evidence="2 5">M09401471</strain>
        <strain evidence="4">N09902308</strain>
    </source>
</reference>
<evidence type="ECO:0000313" key="4">
    <source>
        <dbReference type="Proteomes" id="UP000039021"/>
    </source>
</evidence>
<evidence type="ECO:0000313" key="2">
    <source>
        <dbReference type="EMBL" id="COW64419.1"/>
    </source>
</evidence>
<proteinExistence type="predicted"/>
<evidence type="ECO:0000313" key="1">
    <source>
        <dbReference type="EMBL" id="CFR68538.1"/>
    </source>
</evidence>
<protein>
    <submittedName>
        <fullName evidence="1">Uncharacterized protein</fullName>
    </submittedName>
</protein>
<accession>A0A654TXU9</accession>
<dbReference type="Proteomes" id="UP000039021">
    <property type="component" value="Unassembled WGS sequence"/>
</dbReference>
<dbReference type="Proteomes" id="UP000046680">
    <property type="component" value="Unassembled WGS sequence"/>
</dbReference>
<sequence>MARAMPVLPLVGSRMIVSGLIKPACSAAWSMATPIRSFTLLAGLKNSSLATMSATAPSVTRRSRTSGVRPMSWVMSSAMLICYAQQCRSRPSWPPS</sequence>
<evidence type="ECO:0000313" key="6">
    <source>
        <dbReference type="Proteomes" id="UP000046680"/>
    </source>
</evidence>
<dbReference type="EMBL" id="CSAJ01000439">
    <property type="protein sequence ID" value="COW64419.1"/>
    <property type="molecule type" value="Genomic_DNA"/>
</dbReference>
<dbReference type="EMBL" id="CGCX01000155">
    <property type="protein sequence ID" value="CFR68538.1"/>
    <property type="molecule type" value="Genomic_DNA"/>
</dbReference>
<name>A0A654TXU9_MYCTX</name>
<organism evidence="1 6">
    <name type="scientific">Mycobacterium tuberculosis</name>
    <dbReference type="NCBI Taxonomy" id="1773"/>
    <lineage>
        <taxon>Bacteria</taxon>
        <taxon>Bacillati</taxon>
        <taxon>Actinomycetota</taxon>
        <taxon>Actinomycetes</taxon>
        <taxon>Mycobacteriales</taxon>
        <taxon>Mycobacteriaceae</taxon>
        <taxon>Mycobacterium</taxon>
        <taxon>Mycobacterium tuberculosis complex</taxon>
    </lineage>
</organism>
<evidence type="ECO:0000313" key="5">
    <source>
        <dbReference type="Proteomes" id="UP000044938"/>
    </source>
</evidence>
<gene>
    <name evidence="1" type="ORF">ERS007657_00670</name>
    <name evidence="2" type="ORF">ERS007720_03003</name>
    <name evidence="3" type="ORF">ERS007739_00235</name>
</gene>
<evidence type="ECO:0000313" key="3">
    <source>
        <dbReference type="EMBL" id="COW86886.1"/>
    </source>
</evidence>
<dbReference type="Proteomes" id="UP000044938">
    <property type="component" value="Unassembled WGS sequence"/>
</dbReference>